<organism evidence="2 3">
    <name type="scientific">Phytophthora oleae</name>
    <dbReference type="NCBI Taxonomy" id="2107226"/>
    <lineage>
        <taxon>Eukaryota</taxon>
        <taxon>Sar</taxon>
        <taxon>Stramenopiles</taxon>
        <taxon>Oomycota</taxon>
        <taxon>Peronosporomycetes</taxon>
        <taxon>Peronosporales</taxon>
        <taxon>Peronosporaceae</taxon>
        <taxon>Phytophthora</taxon>
    </lineage>
</organism>
<evidence type="ECO:0008006" key="4">
    <source>
        <dbReference type="Google" id="ProtNLM"/>
    </source>
</evidence>
<dbReference type="AlphaFoldDB" id="A0ABD3ESU0"/>
<sequence>MAHTSCLERKKAFHVVTNDEVSTGLHHATPSFAARIFQLIFKRKSSSDDARPKSWSGKPKPSPTTAKESLARHASAIIPIEFKPSVQSASTRTTRNEEHCASWRQRQTHCVNCGRLFFTILSPLSSSAGQFCSLDCKTSFEYVNHLEEVLAQHMLGERSESLGSSSDDEDYEVEELDVEQLWS</sequence>
<feature type="region of interest" description="Disordered" evidence="1">
    <location>
        <begin position="160"/>
        <end position="183"/>
    </location>
</feature>
<feature type="compositionally biased region" description="Acidic residues" evidence="1">
    <location>
        <begin position="166"/>
        <end position="183"/>
    </location>
</feature>
<accession>A0ABD3ESU0</accession>
<evidence type="ECO:0000256" key="1">
    <source>
        <dbReference type="SAM" id="MobiDB-lite"/>
    </source>
</evidence>
<protein>
    <recommendedName>
        <fullName evidence="4">FLZ-type domain-containing protein</fullName>
    </recommendedName>
</protein>
<feature type="region of interest" description="Disordered" evidence="1">
    <location>
        <begin position="47"/>
        <end position="70"/>
    </location>
</feature>
<evidence type="ECO:0000313" key="3">
    <source>
        <dbReference type="Proteomes" id="UP001632037"/>
    </source>
</evidence>
<name>A0ABD3ESU0_9STRA</name>
<evidence type="ECO:0000313" key="2">
    <source>
        <dbReference type="EMBL" id="KAL3657570.1"/>
    </source>
</evidence>
<comment type="caution">
    <text evidence="2">The sequence shown here is derived from an EMBL/GenBank/DDBJ whole genome shotgun (WGS) entry which is preliminary data.</text>
</comment>
<gene>
    <name evidence="2" type="ORF">V7S43_017537</name>
</gene>
<keyword evidence="3" id="KW-1185">Reference proteome</keyword>
<reference evidence="2 3" key="1">
    <citation type="submission" date="2024-09" db="EMBL/GenBank/DDBJ databases">
        <title>Genome sequencing and assembly of Phytophthora oleae, isolate VK10A, causative agent of rot of olive drupes.</title>
        <authorList>
            <person name="Conti Taguali S."/>
            <person name="Riolo M."/>
            <person name="La Spada F."/>
            <person name="Cacciola S.O."/>
            <person name="Dionisio G."/>
        </authorList>
    </citation>
    <scope>NUCLEOTIDE SEQUENCE [LARGE SCALE GENOMIC DNA]</scope>
    <source>
        <strain evidence="2 3">VK10A</strain>
    </source>
</reference>
<dbReference type="EMBL" id="JBIMZQ010000063">
    <property type="protein sequence ID" value="KAL3657570.1"/>
    <property type="molecule type" value="Genomic_DNA"/>
</dbReference>
<proteinExistence type="predicted"/>
<dbReference type="Proteomes" id="UP001632037">
    <property type="component" value="Unassembled WGS sequence"/>
</dbReference>